<dbReference type="EMBL" id="CM008971">
    <property type="protein sequence ID" value="PNW77113.1"/>
    <property type="molecule type" value="Genomic_DNA"/>
</dbReference>
<dbReference type="RefSeq" id="XP_042919899.1">
    <property type="nucleotide sequence ID" value="XM_043066502.1"/>
</dbReference>
<evidence type="ECO:0000256" key="1">
    <source>
        <dbReference type="SAM" id="MobiDB-lite"/>
    </source>
</evidence>
<dbReference type="PANTHER" id="PTHR35076:SF1">
    <property type="entry name" value="TUBULIN EPSILON AND DELTA COMPLEX PROTEIN 1"/>
    <property type="match status" value="1"/>
</dbReference>
<feature type="region of interest" description="Disordered" evidence="1">
    <location>
        <begin position="1"/>
        <end position="20"/>
    </location>
</feature>
<accession>A0A2K3D9B4</accession>
<dbReference type="PANTHER" id="PTHR35076">
    <property type="entry name" value="TUBULIN EPSILON AND DELTA COMPLEX PROTEIN 1"/>
    <property type="match status" value="1"/>
</dbReference>
<dbReference type="GeneID" id="66054955"/>
<organism evidence="2 3">
    <name type="scientific">Chlamydomonas reinhardtii</name>
    <name type="common">Chlamydomonas smithii</name>
    <dbReference type="NCBI Taxonomy" id="3055"/>
    <lineage>
        <taxon>Eukaryota</taxon>
        <taxon>Viridiplantae</taxon>
        <taxon>Chlorophyta</taxon>
        <taxon>core chlorophytes</taxon>
        <taxon>Chlorophyceae</taxon>
        <taxon>CS clade</taxon>
        <taxon>Chlamydomonadales</taxon>
        <taxon>Chlamydomonadaceae</taxon>
        <taxon>Chlamydomonas</taxon>
    </lineage>
</organism>
<dbReference type="OrthoDB" id="542272at2759"/>
<keyword evidence="3" id="KW-1185">Reference proteome</keyword>
<evidence type="ECO:0008006" key="4">
    <source>
        <dbReference type="Google" id="ProtNLM"/>
    </source>
</evidence>
<feature type="compositionally biased region" description="Low complexity" evidence="1">
    <location>
        <begin position="278"/>
        <end position="305"/>
    </location>
</feature>
<protein>
    <recommendedName>
        <fullName evidence="4">Tubulin epsilon and delta complex protein 1 domain-containing protein</fullName>
    </recommendedName>
</protein>
<evidence type="ECO:0000313" key="2">
    <source>
        <dbReference type="EMBL" id="PNW77113.1"/>
    </source>
</evidence>
<dbReference type="AlphaFoldDB" id="A0A2K3D9B4"/>
<evidence type="ECO:0000313" key="3">
    <source>
        <dbReference type="Proteomes" id="UP000006906"/>
    </source>
</evidence>
<name>A0A2K3D9B4_CHLRE</name>
<proteinExistence type="predicted"/>
<feature type="compositionally biased region" description="Gly residues" evidence="1">
    <location>
        <begin position="502"/>
        <end position="511"/>
    </location>
</feature>
<dbReference type="Gramene" id="PNW77113">
    <property type="protein sequence ID" value="PNW77113"/>
    <property type="gene ID" value="CHLRE_10g422650v5"/>
</dbReference>
<sequence>MASARSAPQQQQQQQLGPPNSARLAITSLCKVLRQYGVAVLEPETVRQAKFDGPVAAPMWRALHDTVLLILAGRGTGGAGGAGGTSSCALEPTSAAAAATALGRQWEAVSHELLDVALGAGGAAGGSFPAEGAALVVRQLAAWGAPPALLAALRPPGAARAGAGAARHPHHHSYSQEDRAGGGADCDGGGGSGDVMDAAWGNPASCRSRPLLLALGWLVAAARLFERRIAELEPGPEARALLPPYPPDSCLGPTTQAAYETAAQEARQLVARSLTGDVAAGSSSGVPGAALPRSGGAGGLRSRAPPGDPFGPSAAAASREALWGDVEAAAQRAVMLCGRARGRMVTLQAAMDCRHRLTASLVGRQAAASPSSRPLTPYELQLAAQPAAVQRHAAALESATLALLEQQELAAHGALCFEWLGSVIEEEEQAAQQGGGAKGRGRAQAAAAAAASSPAAASSLAHLPYAGSAAAARLQGQLAAQLEAAVQAAAPELSAARQRAAQGGGGGGAGKPGAAAAGGASVSIHHFLALAEKAVSGQPVPGPDGDALFTPSPANGAAGAAGLLAGQGGGSAAPWSADVGREAGPWRLPDDVASALSAAQAAASERAEAELQAEAQGVLLRHGALARCDFSGGPGGAGAGGPLAAVLAGGGPAGGGVGGVAAGAETRRLLEAVLAVARPLARARAGHKAALRAALQELPEGYLVAGV</sequence>
<feature type="region of interest" description="Disordered" evidence="1">
    <location>
        <begin position="160"/>
        <end position="188"/>
    </location>
</feature>
<feature type="region of interest" description="Disordered" evidence="1">
    <location>
        <begin position="497"/>
        <end position="516"/>
    </location>
</feature>
<dbReference type="KEGG" id="cre:CHLRE_10g422650v5"/>
<dbReference type="InterPro" id="IPR043535">
    <property type="entry name" value="TEDC1"/>
</dbReference>
<dbReference type="InParanoid" id="A0A2K3D9B4"/>
<reference evidence="2 3" key="1">
    <citation type="journal article" date="2007" name="Science">
        <title>The Chlamydomonas genome reveals the evolution of key animal and plant functions.</title>
        <authorList>
            <person name="Merchant S.S."/>
            <person name="Prochnik S.E."/>
            <person name="Vallon O."/>
            <person name="Harris E.H."/>
            <person name="Karpowicz S.J."/>
            <person name="Witman G.B."/>
            <person name="Terry A."/>
            <person name="Salamov A."/>
            <person name="Fritz-Laylin L.K."/>
            <person name="Marechal-Drouard L."/>
            <person name="Marshall W.F."/>
            <person name="Qu L.H."/>
            <person name="Nelson D.R."/>
            <person name="Sanderfoot A.A."/>
            <person name="Spalding M.H."/>
            <person name="Kapitonov V.V."/>
            <person name="Ren Q."/>
            <person name="Ferris P."/>
            <person name="Lindquist E."/>
            <person name="Shapiro H."/>
            <person name="Lucas S.M."/>
            <person name="Grimwood J."/>
            <person name="Schmutz J."/>
            <person name="Cardol P."/>
            <person name="Cerutti H."/>
            <person name="Chanfreau G."/>
            <person name="Chen C.L."/>
            <person name="Cognat V."/>
            <person name="Croft M.T."/>
            <person name="Dent R."/>
            <person name="Dutcher S."/>
            <person name="Fernandez E."/>
            <person name="Fukuzawa H."/>
            <person name="Gonzalez-Ballester D."/>
            <person name="Gonzalez-Halphen D."/>
            <person name="Hallmann A."/>
            <person name="Hanikenne M."/>
            <person name="Hippler M."/>
            <person name="Inwood W."/>
            <person name="Jabbari K."/>
            <person name="Kalanon M."/>
            <person name="Kuras R."/>
            <person name="Lefebvre P.A."/>
            <person name="Lemaire S.D."/>
            <person name="Lobanov A.V."/>
            <person name="Lohr M."/>
            <person name="Manuell A."/>
            <person name="Meier I."/>
            <person name="Mets L."/>
            <person name="Mittag M."/>
            <person name="Mittelmeier T."/>
            <person name="Moroney J.V."/>
            <person name="Moseley J."/>
            <person name="Napoli C."/>
            <person name="Nedelcu A.M."/>
            <person name="Niyogi K."/>
            <person name="Novoselov S.V."/>
            <person name="Paulsen I.T."/>
            <person name="Pazour G."/>
            <person name="Purton S."/>
            <person name="Ral J.P."/>
            <person name="Riano-Pachon D.M."/>
            <person name="Riekhof W."/>
            <person name="Rymarquis L."/>
            <person name="Schroda M."/>
            <person name="Stern D."/>
            <person name="Umen J."/>
            <person name="Willows R."/>
            <person name="Wilson N."/>
            <person name="Zimmer S.L."/>
            <person name="Allmer J."/>
            <person name="Balk J."/>
            <person name="Bisova K."/>
            <person name="Chen C.J."/>
            <person name="Elias M."/>
            <person name="Gendler K."/>
            <person name="Hauser C."/>
            <person name="Lamb M.R."/>
            <person name="Ledford H."/>
            <person name="Long J.C."/>
            <person name="Minagawa J."/>
            <person name="Page M.D."/>
            <person name="Pan J."/>
            <person name="Pootakham W."/>
            <person name="Roje S."/>
            <person name="Rose A."/>
            <person name="Stahlberg E."/>
            <person name="Terauchi A.M."/>
            <person name="Yang P."/>
            <person name="Ball S."/>
            <person name="Bowler C."/>
            <person name="Dieckmann C.L."/>
            <person name="Gladyshev V.N."/>
            <person name="Green P."/>
            <person name="Jorgensen R."/>
            <person name="Mayfield S."/>
            <person name="Mueller-Roeber B."/>
            <person name="Rajamani S."/>
            <person name="Sayre R.T."/>
            <person name="Brokstein P."/>
            <person name="Dubchak I."/>
            <person name="Goodstein D."/>
            <person name="Hornick L."/>
            <person name="Huang Y.W."/>
            <person name="Jhaveri J."/>
            <person name="Luo Y."/>
            <person name="Martinez D."/>
            <person name="Ngau W.C."/>
            <person name="Otillar B."/>
            <person name="Poliakov A."/>
            <person name="Porter A."/>
            <person name="Szajkowski L."/>
            <person name="Werner G."/>
            <person name="Zhou K."/>
            <person name="Grigoriev I.V."/>
            <person name="Rokhsar D.S."/>
            <person name="Grossman A.R."/>
        </authorList>
    </citation>
    <scope>NUCLEOTIDE SEQUENCE [LARGE SCALE GENOMIC DNA]</scope>
    <source>
        <strain evidence="3">CC-503</strain>
    </source>
</reference>
<gene>
    <name evidence="2" type="ORF">CHLRE_10g422650v5</name>
</gene>
<feature type="region of interest" description="Disordered" evidence="1">
    <location>
        <begin position="278"/>
        <end position="315"/>
    </location>
</feature>
<dbReference type="Proteomes" id="UP000006906">
    <property type="component" value="Chromosome 10"/>
</dbReference>